<keyword evidence="4" id="KW-0633">Potassium transport</keyword>
<dbReference type="PANTHER" id="PTHR46157:SF4">
    <property type="entry name" value="K(+) EFFLUX ANTIPORTER 3, CHLOROPLASTIC"/>
    <property type="match status" value="1"/>
</dbReference>
<feature type="transmembrane region" description="Helical" evidence="10">
    <location>
        <begin position="276"/>
        <end position="295"/>
    </location>
</feature>
<dbReference type="InterPro" id="IPR038770">
    <property type="entry name" value="Na+/solute_symporter_sf"/>
</dbReference>
<feature type="domain" description="RCK N-terminal" evidence="11">
    <location>
        <begin position="410"/>
        <end position="527"/>
    </location>
</feature>
<feature type="transmembrane region" description="Helical" evidence="10">
    <location>
        <begin position="223"/>
        <end position="240"/>
    </location>
</feature>
<feature type="transmembrane region" description="Helical" evidence="10">
    <location>
        <begin position="60"/>
        <end position="77"/>
    </location>
</feature>
<dbReference type="InterPro" id="IPR006153">
    <property type="entry name" value="Cation/H_exchanger_TM"/>
</dbReference>
<dbReference type="KEGG" id="cjap:GWK36_12335"/>
<feature type="transmembrane region" description="Helical" evidence="10">
    <location>
        <begin position="31"/>
        <end position="48"/>
    </location>
</feature>
<keyword evidence="13" id="KW-1185">Reference proteome</keyword>
<evidence type="ECO:0000256" key="6">
    <source>
        <dbReference type="ARBA" id="ARBA00022958"/>
    </source>
</evidence>
<feature type="transmembrane region" description="Helical" evidence="10">
    <location>
        <begin position="362"/>
        <end position="380"/>
    </location>
</feature>
<dbReference type="InterPro" id="IPR003148">
    <property type="entry name" value="RCK_N"/>
</dbReference>
<dbReference type="Proteomes" id="UP000502699">
    <property type="component" value="Chromosome"/>
</dbReference>
<dbReference type="EMBL" id="CP048029">
    <property type="protein sequence ID" value="QIK38639.1"/>
    <property type="molecule type" value="Genomic_DNA"/>
</dbReference>
<evidence type="ECO:0000256" key="3">
    <source>
        <dbReference type="ARBA" id="ARBA00022449"/>
    </source>
</evidence>
<feature type="transmembrane region" description="Helical" evidence="10">
    <location>
        <begin position="117"/>
        <end position="137"/>
    </location>
</feature>
<feature type="transmembrane region" description="Helical" evidence="10">
    <location>
        <begin position="6"/>
        <end position="24"/>
    </location>
</feature>
<dbReference type="PANTHER" id="PTHR46157">
    <property type="entry name" value="K(+) EFFLUX ANTIPORTER 3, CHLOROPLASTIC"/>
    <property type="match status" value="1"/>
</dbReference>
<dbReference type="GO" id="GO:0006813">
    <property type="term" value="P:potassium ion transport"/>
    <property type="evidence" value="ECO:0007669"/>
    <property type="project" value="UniProtKB-KW"/>
</dbReference>
<feature type="transmembrane region" description="Helical" evidence="10">
    <location>
        <begin position="89"/>
        <end position="111"/>
    </location>
</feature>
<keyword evidence="7 10" id="KW-1133">Transmembrane helix</keyword>
<feature type="transmembrane region" description="Helical" evidence="10">
    <location>
        <begin position="193"/>
        <end position="216"/>
    </location>
</feature>
<dbReference type="GO" id="GO:0012505">
    <property type="term" value="C:endomembrane system"/>
    <property type="evidence" value="ECO:0007669"/>
    <property type="project" value="UniProtKB-SubCell"/>
</dbReference>
<evidence type="ECO:0000313" key="13">
    <source>
        <dbReference type="Proteomes" id="UP000502699"/>
    </source>
</evidence>
<evidence type="ECO:0000256" key="9">
    <source>
        <dbReference type="ARBA" id="ARBA00023136"/>
    </source>
</evidence>
<keyword evidence="6" id="KW-0630">Potassium</keyword>
<sequence length="568" mass="60781">MELDNFILSAIVLLTAAALAVALFKHLGLGSILGLLVAGVVVGPHSPLHTISGHVEELRTFAELGVVLLLFMIGLEMQPKRIWALRREIFGLGVVQILISGLGIALYASLYAPSWPVALLMGLTLALSSTALVIQLLHERGDLNTRHGTTAFAVLLMQDLAVVPLLALVPLLAKDVAILPSEFISSEPTVWRVLSMGGLIWLIGRYALPSVLEGLLHQNNREAFALVVMLSVLIAAWAMYEAGLSMALGAFMMGMLLSTTPFSFQIQAEVEPFKGLLMSLFFVAVGMSIDLPAIAAQPWLLAQHVLVIIAIKLVTVFGTAILFRLPRGVAARIAFLLAQNGEFGFVLFGFAKTLGLIDDAKFAIAISVISMSMLLTAPLVQIGDRLAQRLEHRGGKPQVFDESTTGVAPRGRVIIGGYGRVGHTIATLLEVNQIPFIAFDTNPANVEQGVRDGRAVYYGDIGDPELLRAAHVESAAQVILTIDQGPAALRAVSHIRHAAPHVPVIARARDLAACASLLRAGATRAYPEAIESSLRLGAEALQMLGVSTDDIDTLLKDVRGQNYAQVVE</sequence>
<gene>
    <name evidence="12" type="ORF">GWK36_12335</name>
</gene>
<keyword evidence="2" id="KW-0813">Transport</keyword>
<dbReference type="Pfam" id="PF02254">
    <property type="entry name" value="TrkA_N"/>
    <property type="match status" value="1"/>
</dbReference>
<dbReference type="GO" id="GO:1902600">
    <property type="term" value="P:proton transmembrane transport"/>
    <property type="evidence" value="ECO:0007669"/>
    <property type="project" value="InterPro"/>
</dbReference>
<dbReference type="SUPFAM" id="SSF51735">
    <property type="entry name" value="NAD(P)-binding Rossmann-fold domains"/>
    <property type="match status" value="1"/>
</dbReference>
<dbReference type="Gene3D" id="1.20.1530.20">
    <property type="match status" value="1"/>
</dbReference>
<evidence type="ECO:0000256" key="8">
    <source>
        <dbReference type="ARBA" id="ARBA00023065"/>
    </source>
</evidence>
<evidence type="ECO:0000259" key="11">
    <source>
        <dbReference type="PROSITE" id="PS51201"/>
    </source>
</evidence>
<feature type="transmembrane region" description="Helical" evidence="10">
    <location>
        <begin position="149"/>
        <end position="173"/>
    </location>
</feature>
<reference evidence="13" key="1">
    <citation type="submission" date="2020-01" db="EMBL/GenBank/DDBJ databases">
        <title>Caldichromatium gen. nov., sp. nov., a thermophilic purple sulfur bacterium member of the family Chromatiaceae isolated from Nakabusa hot spring, Japan.</title>
        <authorList>
            <person name="Saini M.K."/>
            <person name="Hanada S."/>
            <person name="Tank M."/>
        </authorList>
    </citation>
    <scope>NUCLEOTIDE SEQUENCE [LARGE SCALE GENOMIC DNA]</scope>
    <source>
        <strain evidence="13">No.7</strain>
    </source>
</reference>
<accession>A0A6G7VF19</accession>
<keyword evidence="5 10" id="KW-0812">Transmembrane</keyword>
<protein>
    <submittedName>
        <fullName evidence="12">Portal protein</fullName>
    </submittedName>
</protein>
<evidence type="ECO:0000256" key="2">
    <source>
        <dbReference type="ARBA" id="ARBA00022448"/>
    </source>
</evidence>
<dbReference type="Pfam" id="PF00999">
    <property type="entry name" value="Na_H_Exchanger"/>
    <property type="match status" value="1"/>
</dbReference>
<dbReference type="RefSeq" id="WP_166271502.1">
    <property type="nucleotide sequence ID" value="NZ_CP048029.1"/>
</dbReference>
<feature type="transmembrane region" description="Helical" evidence="10">
    <location>
        <begin position="246"/>
        <end position="264"/>
    </location>
</feature>
<keyword evidence="9 10" id="KW-0472">Membrane</keyword>
<proteinExistence type="predicted"/>
<feature type="transmembrane region" description="Helical" evidence="10">
    <location>
        <begin position="330"/>
        <end position="350"/>
    </location>
</feature>
<dbReference type="GO" id="GO:0005886">
    <property type="term" value="C:plasma membrane"/>
    <property type="evidence" value="ECO:0007669"/>
    <property type="project" value="TreeGrafter"/>
</dbReference>
<evidence type="ECO:0000256" key="4">
    <source>
        <dbReference type="ARBA" id="ARBA00022538"/>
    </source>
</evidence>
<dbReference type="Gene3D" id="3.40.50.720">
    <property type="entry name" value="NAD(P)-binding Rossmann-like Domain"/>
    <property type="match status" value="1"/>
</dbReference>
<keyword evidence="8" id="KW-0406">Ion transport</keyword>
<evidence type="ECO:0000256" key="1">
    <source>
        <dbReference type="ARBA" id="ARBA00004127"/>
    </source>
</evidence>
<evidence type="ECO:0000256" key="10">
    <source>
        <dbReference type="SAM" id="Phobius"/>
    </source>
</evidence>
<dbReference type="InterPro" id="IPR036291">
    <property type="entry name" value="NAD(P)-bd_dom_sf"/>
</dbReference>
<keyword evidence="3" id="KW-0050">Antiport</keyword>
<evidence type="ECO:0000256" key="7">
    <source>
        <dbReference type="ARBA" id="ARBA00022989"/>
    </source>
</evidence>
<dbReference type="FunFam" id="3.40.50.720:FF:000036">
    <property type="entry name" value="Glutathione-regulated potassium-efflux system protein KefB"/>
    <property type="match status" value="1"/>
</dbReference>
<feature type="transmembrane region" description="Helical" evidence="10">
    <location>
        <begin position="301"/>
        <end position="323"/>
    </location>
</feature>
<dbReference type="GO" id="GO:0015297">
    <property type="term" value="F:antiporter activity"/>
    <property type="evidence" value="ECO:0007669"/>
    <property type="project" value="UniProtKB-KW"/>
</dbReference>
<evidence type="ECO:0000256" key="5">
    <source>
        <dbReference type="ARBA" id="ARBA00022692"/>
    </source>
</evidence>
<name>A0A6G7VF19_9GAMM</name>
<evidence type="ECO:0000313" key="12">
    <source>
        <dbReference type="EMBL" id="QIK38639.1"/>
    </source>
</evidence>
<dbReference type="AlphaFoldDB" id="A0A6G7VF19"/>
<comment type="subcellular location">
    <subcellularLocation>
        <location evidence="1">Endomembrane system</location>
        <topology evidence="1">Multi-pass membrane protein</topology>
    </subcellularLocation>
</comment>
<dbReference type="PROSITE" id="PS51201">
    <property type="entry name" value="RCK_N"/>
    <property type="match status" value="1"/>
</dbReference>
<organism evidence="12 13">
    <name type="scientific">Caldichromatium japonicum</name>
    <dbReference type="NCBI Taxonomy" id="2699430"/>
    <lineage>
        <taxon>Bacteria</taxon>
        <taxon>Pseudomonadati</taxon>
        <taxon>Pseudomonadota</taxon>
        <taxon>Gammaproteobacteria</taxon>
        <taxon>Chromatiales</taxon>
        <taxon>Chromatiaceae</taxon>
        <taxon>Caldichromatium</taxon>
    </lineage>
</organism>